<name>A0ABV0TL56_9TELE</name>
<dbReference type="EMBL" id="JAHRIQ010037333">
    <property type="protein sequence ID" value="MEQ2233544.1"/>
    <property type="molecule type" value="Genomic_DNA"/>
</dbReference>
<comment type="caution">
    <text evidence="3">The sequence shown here is derived from an EMBL/GenBank/DDBJ whole genome shotgun (WGS) entry which is preliminary data.</text>
</comment>
<feature type="region of interest" description="Disordered" evidence="1">
    <location>
        <begin position="81"/>
        <end position="100"/>
    </location>
</feature>
<protein>
    <submittedName>
        <fullName evidence="3">Uncharacterized protein</fullName>
    </submittedName>
</protein>
<evidence type="ECO:0000313" key="3">
    <source>
        <dbReference type="EMBL" id="MEQ2233544.1"/>
    </source>
</evidence>
<feature type="transmembrane region" description="Helical" evidence="2">
    <location>
        <begin position="42"/>
        <end position="70"/>
    </location>
</feature>
<evidence type="ECO:0000256" key="1">
    <source>
        <dbReference type="SAM" id="MobiDB-lite"/>
    </source>
</evidence>
<sequence length="110" mass="12277">MYLQLSSSSLFFTTKKRSKGGAADLQRSKSNQHEIETEANSVLNSSLCVCVRACMCVCVLAVVSQCWFIYIQHCMRARGEERGKPMEDGNSGDRKSEPVDIVAVVNEQQR</sequence>
<reference evidence="3 4" key="1">
    <citation type="submission" date="2021-06" db="EMBL/GenBank/DDBJ databases">
        <authorList>
            <person name="Palmer J.M."/>
        </authorList>
    </citation>
    <scope>NUCLEOTIDE SEQUENCE [LARGE SCALE GENOMIC DNA]</scope>
    <source>
        <strain evidence="4">if_2019</strain>
        <tissue evidence="3">Muscle</tissue>
    </source>
</reference>
<keyword evidence="2" id="KW-0472">Membrane</keyword>
<dbReference type="Proteomes" id="UP001482620">
    <property type="component" value="Unassembled WGS sequence"/>
</dbReference>
<accession>A0ABV0TL56</accession>
<keyword evidence="2" id="KW-1133">Transmembrane helix</keyword>
<evidence type="ECO:0000256" key="2">
    <source>
        <dbReference type="SAM" id="Phobius"/>
    </source>
</evidence>
<keyword evidence="2" id="KW-0812">Transmembrane</keyword>
<gene>
    <name evidence="3" type="ORF">ILYODFUR_022968</name>
</gene>
<keyword evidence="4" id="KW-1185">Reference proteome</keyword>
<proteinExistence type="predicted"/>
<feature type="compositionally biased region" description="Basic and acidic residues" evidence="1">
    <location>
        <begin position="81"/>
        <end position="98"/>
    </location>
</feature>
<evidence type="ECO:0000313" key="4">
    <source>
        <dbReference type="Proteomes" id="UP001482620"/>
    </source>
</evidence>
<organism evidence="3 4">
    <name type="scientific">Ilyodon furcidens</name>
    <name type="common">goldbreast splitfin</name>
    <dbReference type="NCBI Taxonomy" id="33524"/>
    <lineage>
        <taxon>Eukaryota</taxon>
        <taxon>Metazoa</taxon>
        <taxon>Chordata</taxon>
        <taxon>Craniata</taxon>
        <taxon>Vertebrata</taxon>
        <taxon>Euteleostomi</taxon>
        <taxon>Actinopterygii</taxon>
        <taxon>Neopterygii</taxon>
        <taxon>Teleostei</taxon>
        <taxon>Neoteleostei</taxon>
        <taxon>Acanthomorphata</taxon>
        <taxon>Ovalentaria</taxon>
        <taxon>Atherinomorphae</taxon>
        <taxon>Cyprinodontiformes</taxon>
        <taxon>Goodeidae</taxon>
        <taxon>Ilyodon</taxon>
    </lineage>
</organism>